<dbReference type="STRING" id="1195236.CTER_0707"/>
<dbReference type="Gene3D" id="2.60.40.420">
    <property type="entry name" value="Cupredoxins - blue copper proteins"/>
    <property type="match status" value="2"/>
</dbReference>
<dbReference type="eggNOG" id="COG4633">
    <property type="taxonomic scope" value="Bacteria"/>
</dbReference>
<dbReference type="PATRIC" id="fig|1195236.3.peg.1001"/>
<evidence type="ECO:0000313" key="2">
    <source>
        <dbReference type="EMBL" id="EMS73213.1"/>
    </source>
</evidence>
<dbReference type="InterPro" id="IPR008972">
    <property type="entry name" value="Cupredoxin"/>
</dbReference>
<evidence type="ECO:0000313" key="3">
    <source>
        <dbReference type="Proteomes" id="UP000014155"/>
    </source>
</evidence>
<feature type="region of interest" description="Disordered" evidence="1">
    <location>
        <begin position="307"/>
        <end position="337"/>
    </location>
</feature>
<dbReference type="SUPFAM" id="SSF49503">
    <property type="entry name" value="Cupredoxins"/>
    <property type="match status" value="1"/>
</dbReference>
<sequence>MNGIGRITKKIIKASAVLVIALVIIMMVRGFNFSAFMGSIANASTDNPDGTKIENGIQLVTTKLESGRYAPITVRKGIPVKWNIRVEAGELNGCNNSVTIPEYRLQKKLSVGDNIIEFTPEKEGNFVYTCWMGMISSNIKVVSDTSNLSAEDLPDTSAGDNGSNGQAGAAAIPVDSRTAGSKAAKFHNGSIPTDEVAVGTIVDGTQTVTINVNDYGISPAVAVVQKGVETVVNFNGEKINSCNNRIILSNYGAGIDLTEGENKIEFVPEEDFSFGCWMGMINGYIKVVDDINNFDLDSVKKEVENIDPASGYGGNGEDGEKDENGGIVEEDGSCCGD</sequence>
<evidence type="ECO:0000256" key="1">
    <source>
        <dbReference type="SAM" id="MobiDB-lite"/>
    </source>
</evidence>
<dbReference type="EMBL" id="AORV01000021">
    <property type="protein sequence ID" value="EMS73213.1"/>
    <property type="molecule type" value="Genomic_DNA"/>
</dbReference>
<dbReference type="AlphaFoldDB" id="S0FXA7"/>
<name>S0FXA7_RUMCE</name>
<proteinExistence type="predicted"/>
<dbReference type="RefSeq" id="WP_004624092.1">
    <property type="nucleotide sequence ID" value="NZ_AORV01000021.1"/>
</dbReference>
<keyword evidence="3" id="KW-1185">Reference proteome</keyword>
<protein>
    <submittedName>
        <fullName evidence="2">Heavy metal transport/detoxification protein</fullName>
    </submittedName>
</protein>
<accession>S0FXA7</accession>
<feature type="compositionally biased region" description="Acidic residues" evidence="1">
    <location>
        <begin position="328"/>
        <end position="337"/>
    </location>
</feature>
<reference evidence="2 3" key="1">
    <citation type="journal article" date="2013" name="Genome Announc.">
        <title>Draft Genome Sequence of the Cellulolytic, Mesophilic, Anaerobic Bacterium Clostridium termitidis Strain CT1112 (DSM 5398).</title>
        <authorList>
            <person name="Lal S."/>
            <person name="Ramachandran U."/>
            <person name="Zhang X."/>
            <person name="Munir R."/>
            <person name="Sparling R."/>
            <person name="Levin D.B."/>
        </authorList>
    </citation>
    <scope>NUCLEOTIDE SEQUENCE [LARGE SCALE GENOMIC DNA]</scope>
    <source>
        <strain evidence="2 3">CT1112</strain>
    </source>
</reference>
<organism evidence="2 3">
    <name type="scientific">Ruminiclostridium cellobioparum subsp. termitidis CT1112</name>
    <dbReference type="NCBI Taxonomy" id="1195236"/>
    <lineage>
        <taxon>Bacteria</taxon>
        <taxon>Bacillati</taxon>
        <taxon>Bacillota</taxon>
        <taxon>Clostridia</taxon>
        <taxon>Eubacteriales</taxon>
        <taxon>Oscillospiraceae</taxon>
        <taxon>Ruminiclostridium</taxon>
    </lineage>
</organism>
<dbReference type="Proteomes" id="UP000014155">
    <property type="component" value="Unassembled WGS sequence"/>
</dbReference>
<gene>
    <name evidence="2" type="ORF">CTER_0707</name>
</gene>
<comment type="caution">
    <text evidence="2">The sequence shown here is derived from an EMBL/GenBank/DDBJ whole genome shotgun (WGS) entry which is preliminary data.</text>
</comment>